<reference evidence="1" key="1">
    <citation type="submission" date="2020-10" db="EMBL/GenBank/DDBJ databases">
        <title>Bacterium isolated from coastal waters sediment.</title>
        <authorList>
            <person name="Chen R.-J."/>
            <person name="Lu D.-C."/>
            <person name="Zhu K.-L."/>
            <person name="Du Z.-J."/>
        </authorList>
    </citation>
    <scope>NUCLEOTIDE SEQUENCE</scope>
    <source>
        <strain evidence="1">N1Y112</strain>
    </source>
</reference>
<comment type="caution">
    <text evidence="1">The sequence shown here is derived from an EMBL/GenBank/DDBJ whole genome shotgun (WGS) entry which is preliminary data.</text>
</comment>
<evidence type="ECO:0000313" key="2">
    <source>
        <dbReference type="Proteomes" id="UP000640333"/>
    </source>
</evidence>
<dbReference type="AlphaFoldDB" id="A0A8J7FDI2"/>
<dbReference type="Gene3D" id="1.10.580.10">
    <property type="entry name" value="Citrate Synthase, domain 1"/>
    <property type="match status" value="1"/>
</dbReference>
<dbReference type="GO" id="GO:0046912">
    <property type="term" value="F:acyltransferase activity, acyl groups converted into alkyl on transfer"/>
    <property type="evidence" value="ECO:0007669"/>
    <property type="project" value="InterPro"/>
</dbReference>
<evidence type="ECO:0000313" key="1">
    <source>
        <dbReference type="EMBL" id="MBE9399077.1"/>
    </source>
</evidence>
<protein>
    <submittedName>
        <fullName evidence="1">Uncharacterized protein</fullName>
    </submittedName>
</protein>
<dbReference type="Proteomes" id="UP000640333">
    <property type="component" value="Unassembled WGS sequence"/>
</dbReference>
<dbReference type="Gene3D" id="1.10.230.10">
    <property type="entry name" value="Cytochrome P450-Terp, domain 2"/>
    <property type="match status" value="1"/>
</dbReference>
<dbReference type="InterPro" id="IPR016142">
    <property type="entry name" value="Citrate_synth-like_lrg_a-sub"/>
</dbReference>
<sequence length="272" mass="30006">MSSNDVLDVDNLWDRNRNRISSNKGGWRIGEAVYNQGYSQLEDLVGHTSYFQVMLLNVTGRLPDIRLAKWLENTFSCASWPDSRIWCNQMGALAGSSKSTAVAGTVAGVLASDSVIYGPGVMDHCMEFIGNALKEYKNGKTVQQIVDEQFGRKSSVPGYARPIAKGDERVVAMQRVSSDLEFVVGEHEALAMKINEYLSENHDECINVGGYMVAFLSDHGFSATEVKRMTTLIVVAGVQACHAETYDKPAGTYLPMRCDDINYVGVEDRDLP</sequence>
<keyword evidence="2" id="KW-1185">Reference proteome</keyword>
<dbReference type="EMBL" id="JADEYS010000021">
    <property type="protein sequence ID" value="MBE9399077.1"/>
    <property type="molecule type" value="Genomic_DNA"/>
</dbReference>
<gene>
    <name evidence="1" type="ORF">IOQ59_17595</name>
</gene>
<dbReference type="RefSeq" id="WP_193954764.1">
    <property type="nucleotide sequence ID" value="NZ_JADEYS010000021.1"/>
</dbReference>
<accession>A0A8J7FDI2</accession>
<dbReference type="SUPFAM" id="SSF48256">
    <property type="entry name" value="Citrate synthase"/>
    <property type="match status" value="1"/>
</dbReference>
<proteinExistence type="predicted"/>
<organism evidence="1 2">
    <name type="scientific">Pontibacterium sinense</name>
    <dbReference type="NCBI Taxonomy" id="2781979"/>
    <lineage>
        <taxon>Bacteria</taxon>
        <taxon>Pseudomonadati</taxon>
        <taxon>Pseudomonadota</taxon>
        <taxon>Gammaproteobacteria</taxon>
        <taxon>Oceanospirillales</taxon>
        <taxon>Oceanospirillaceae</taxon>
        <taxon>Pontibacterium</taxon>
    </lineage>
</organism>
<dbReference type="InterPro" id="IPR016143">
    <property type="entry name" value="Citrate_synth-like_sm_a-sub"/>
</dbReference>
<dbReference type="InterPro" id="IPR036969">
    <property type="entry name" value="Citrate_synthase_sf"/>
</dbReference>
<name>A0A8J7FDI2_9GAMM</name>